<evidence type="ECO:0000256" key="1">
    <source>
        <dbReference type="ARBA" id="ARBA00004141"/>
    </source>
</evidence>
<keyword evidence="7" id="KW-0325">Glycoprotein</keyword>
<dbReference type="GO" id="GO:0007596">
    <property type="term" value="P:blood coagulation"/>
    <property type="evidence" value="ECO:0007669"/>
    <property type="project" value="InterPro"/>
</dbReference>
<dbReference type="AlphaFoldDB" id="A0A8J6KV02"/>
<feature type="signal peptide" evidence="9">
    <location>
        <begin position="1"/>
        <end position="18"/>
    </location>
</feature>
<dbReference type="GO" id="GO:0015057">
    <property type="term" value="F:thrombin-activated receptor activity"/>
    <property type="evidence" value="ECO:0007669"/>
    <property type="project" value="InterPro"/>
</dbReference>
<keyword evidence="5" id="KW-0472">Membrane</keyword>
<organism evidence="11 12">
    <name type="scientific">Microtus ochrogaster</name>
    <name type="common">Prairie vole</name>
    <dbReference type="NCBI Taxonomy" id="79684"/>
    <lineage>
        <taxon>Eukaryota</taxon>
        <taxon>Metazoa</taxon>
        <taxon>Chordata</taxon>
        <taxon>Craniata</taxon>
        <taxon>Vertebrata</taxon>
        <taxon>Euteleostomi</taxon>
        <taxon>Mammalia</taxon>
        <taxon>Eutheria</taxon>
        <taxon>Euarchontoglires</taxon>
        <taxon>Glires</taxon>
        <taxon>Rodentia</taxon>
        <taxon>Myomorpha</taxon>
        <taxon>Muroidea</taxon>
        <taxon>Cricetidae</taxon>
        <taxon>Arvicolinae</taxon>
        <taxon>Microtus</taxon>
    </lineage>
</organism>
<accession>A0A8J6KV02</accession>
<keyword evidence="9" id="KW-0732">Signal</keyword>
<evidence type="ECO:0000256" key="8">
    <source>
        <dbReference type="ARBA" id="ARBA00023224"/>
    </source>
</evidence>
<dbReference type="PROSITE" id="PS50262">
    <property type="entry name" value="G_PROTEIN_RECEP_F1_2"/>
    <property type="match status" value="1"/>
</dbReference>
<dbReference type="PRINTS" id="PR01430">
    <property type="entry name" value="PROTEASEAR4"/>
</dbReference>
<dbReference type="Gene3D" id="1.20.1070.10">
    <property type="entry name" value="Rhodopsin 7-helix transmembrane proteins"/>
    <property type="match status" value="1"/>
</dbReference>
<evidence type="ECO:0000256" key="9">
    <source>
        <dbReference type="SAM" id="SignalP"/>
    </source>
</evidence>
<keyword evidence="2" id="KW-0812">Transmembrane</keyword>
<evidence type="ECO:0000256" key="3">
    <source>
        <dbReference type="ARBA" id="ARBA00022989"/>
    </source>
</evidence>
<feature type="chain" id="PRO_5035261606" evidence="9">
    <location>
        <begin position="19"/>
        <end position="179"/>
    </location>
</feature>
<reference evidence="11" key="1">
    <citation type="submission" date="2020-03" db="EMBL/GenBank/DDBJ databases">
        <title>Studies in the Genomics of Life Span.</title>
        <authorList>
            <person name="Glass D."/>
        </authorList>
    </citation>
    <scope>NUCLEOTIDE SEQUENCE</scope>
    <source>
        <strain evidence="11">LTLLF</strain>
        <tissue evidence="11">Muscle</tissue>
    </source>
</reference>
<dbReference type="Proteomes" id="UP000710432">
    <property type="component" value="Unassembled WGS sequence"/>
</dbReference>
<evidence type="ECO:0000313" key="11">
    <source>
        <dbReference type="EMBL" id="KAH0514315.1"/>
    </source>
</evidence>
<dbReference type="InterPro" id="IPR000276">
    <property type="entry name" value="GPCR_Rhodpsn"/>
</dbReference>
<sequence>MSWLLLCLLVLGLSLTQGTQTPIIYEDGESTGEAMKALWVPQLDSRSLSPQASFTHEASQASSVKTTATRSSFLPALKRCCWGGSPRGWCLPSMGWWSPNGLALWVLATRVPRLPSTILLMYLAVGDLLLALVLPPHLVYHLHGQHWPAGEAACQMATDALYGHTYSSVLLLAAVSLDG</sequence>
<dbReference type="GO" id="GO:0035025">
    <property type="term" value="P:positive regulation of Rho protein signal transduction"/>
    <property type="evidence" value="ECO:0007669"/>
    <property type="project" value="TreeGrafter"/>
</dbReference>
<evidence type="ECO:0000256" key="4">
    <source>
        <dbReference type="ARBA" id="ARBA00023040"/>
    </source>
</evidence>
<evidence type="ECO:0000256" key="5">
    <source>
        <dbReference type="ARBA" id="ARBA00023136"/>
    </source>
</evidence>
<dbReference type="PANTHER" id="PTHR24232">
    <property type="entry name" value="G-PROTEIN COUPLED RECEPTOR"/>
    <property type="match status" value="1"/>
</dbReference>
<proteinExistence type="predicted"/>
<dbReference type="InterPro" id="IPR017452">
    <property type="entry name" value="GPCR_Rhodpsn_7TM"/>
</dbReference>
<dbReference type="GO" id="GO:0007200">
    <property type="term" value="P:phospholipase C-activating G protein-coupled receptor signaling pathway"/>
    <property type="evidence" value="ECO:0007669"/>
    <property type="project" value="TreeGrafter"/>
</dbReference>
<evidence type="ECO:0000256" key="6">
    <source>
        <dbReference type="ARBA" id="ARBA00023170"/>
    </source>
</evidence>
<dbReference type="SUPFAM" id="SSF81321">
    <property type="entry name" value="Family A G protein-coupled receptor-like"/>
    <property type="match status" value="1"/>
</dbReference>
<comment type="caution">
    <text evidence="11">The sequence shown here is derived from an EMBL/GenBank/DDBJ whole genome shotgun (WGS) entry which is preliminary data.</text>
</comment>
<dbReference type="PANTHER" id="PTHR24232:SF22">
    <property type="entry name" value="PROTEINASE-ACTIVATED RECEPTOR 4"/>
    <property type="match status" value="1"/>
</dbReference>
<dbReference type="Pfam" id="PF00001">
    <property type="entry name" value="7tm_1"/>
    <property type="match status" value="1"/>
</dbReference>
<keyword evidence="4" id="KW-0297">G-protein coupled receptor</keyword>
<gene>
    <name evidence="11" type="ORF">LTLLF_135655</name>
</gene>
<dbReference type="EMBL" id="JAATJU010021226">
    <property type="protein sequence ID" value="KAH0514315.1"/>
    <property type="molecule type" value="Genomic_DNA"/>
</dbReference>
<keyword evidence="8" id="KW-0807">Transducer</keyword>
<protein>
    <submittedName>
        <fullName evidence="11">Proteinase-activated receptor 4</fullName>
    </submittedName>
</protein>
<keyword evidence="3" id="KW-1133">Transmembrane helix</keyword>
<dbReference type="GO" id="GO:0005886">
    <property type="term" value="C:plasma membrane"/>
    <property type="evidence" value="ECO:0007669"/>
    <property type="project" value="TreeGrafter"/>
</dbReference>
<evidence type="ECO:0000313" key="12">
    <source>
        <dbReference type="Proteomes" id="UP000710432"/>
    </source>
</evidence>
<name>A0A8J6KV02_MICOH</name>
<comment type="subcellular location">
    <subcellularLocation>
        <location evidence="1">Membrane</location>
        <topology evidence="1">Multi-pass membrane protein</topology>
    </subcellularLocation>
</comment>
<evidence type="ECO:0000256" key="2">
    <source>
        <dbReference type="ARBA" id="ARBA00022692"/>
    </source>
</evidence>
<evidence type="ECO:0000259" key="10">
    <source>
        <dbReference type="PROSITE" id="PS50262"/>
    </source>
</evidence>
<evidence type="ECO:0000256" key="7">
    <source>
        <dbReference type="ARBA" id="ARBA00023180"/>
    </source>
</evidence>
<keyword evidence="6 11" id="KW-0675">Receptor</keyword>
<dbReference type="InterPro" id="IPR003944">
    <property type="entry name" value="Prot_act_rcpt_4"/>
</dbReference>
<feature type="domain" description="G-protein coupled receptors family 1 profile" evidence="10">
    <location>
        <begin position="99"/>
        <end position="179"/>
    </location>
</feature>